<comment type="caution">
    <text evidence="1">The sequence shown here is derived from an EMBL/GenBank/DDBJ whole genome shotgun (WGS) entry which is preliminary data.</text>
</comment>
<dbReference type="RefSeq" id="WP_343803958.1">
    <property type="nucleotide sequence ID" value="NZ_BAAADJ010000064.1"/>
</dbReference>
<evidence type="ECO:0000313" key="1">
    <source>
        <dbReference type="EMBL" id="GAA0347661.1"/>
    </source>
</evidence>
<evidence type="ECO:0000313" key="2">
    <source>
        <dbReference type="Proteomes" id="UP001500782"/>
    </source>
</evidence>
<gene>
    <name evidence="1" type="ORF">GCM10008967_42520</name>
</gene>
<accession>A0ABN0WW71</accession>
<reference evidence="1 2" key="1">
    <citation type="journal article" date="2019" name="Int. J. Syst. Evol. Microbiol.">
        <title>The Global Catalogue of Microorganisms (GCM) 10K type strain sequencing project: providing services to taxonomists for standard genome sequencing and annotation.</title>
        <authorList>
            <consortium name="The Broad Institute Genomics Platform"/>
            <consortium name="The Broad Institute Genome Sequencing Center for Infectious Disease"/>
            <person name="Wu L."/>
            <person name="Ma J."/>
        </authorList>
    </citation>
    <scope>NUCLEOTIDE SEQUENCE [LARGE SCALE GENOMIC DNA]</scope>
    <source>
        <strain evidence="1 2">JCM 9731</strain>
    </source>
</reference>
<proteinExistence type="predicted"/>
<organism evidence="1 2">
    <name type="scientific">Bacillus carboniphilus</name>
    <dbReference type="NCBI Taxonomy" id="86663"/>
    <lineage>
        <taxon>Bacteria</taxon>
        <taxon>Bacillati</taxon>
        <taxon>Bacillota</taxon>
        <taxon>Bacilli</taxon>
        <taxon>Bacillales</taxon>
        <taxon>Bacillaceae</taxon>
        <taxon>Bacillus</taxon>
    </lineage>
</organism>
<protein>
    <submittedName>
        <fullName evidence="1">Uncharacterized protein</fullName>
    </submittedName>
</protein>
<sequence length="296" mass="34435">MAYLLKGVNYAAGGNVGKYSFFIQNNKIASVRENFRFANCMYSDLSDYAMGPTHVMADLSFPNLKFHEYKHYIISEFLLKGCTTLLVPFRLEFEYKWEEQLNKIRNQLVGSPIDYCLAVRIPFRLLTPSLIRKCRREKISTVFVELTEETNLYYKQWGWIRDALFPYPVTLVPLPLMEEKRKRREILDEWTHILDEEGIPHLDTPISSFAPLSKEVITQLGIYPQKGFLHVGGEVSYNLYHLPKDENKNSILYDSNRLCITVDKGNVIRAGEQVWYRSGAGNEIPIRVPRFFKVTS</sequence>
<keyword evidence="2" id="KW-1185">Reference proteome</keyword>
<dbReference type="EMBL" id="BAAADJ010000064">
    <property type="protein sequence ID" value="GAA0347661.1"/>
    <property type="molecule type" value="Genomic_DNA"/>
</dbReference>
<dbReference type="Proteomes" id="UP001500782">
    <property type="component" value="Unassembled WGS sequence"/>
</dbReference>
<name>A0ABN0WW71_9BACI</name>